<feature type="region of interest" description="Disordered" evidence="2">
    <location>
        <begin position="1"/>
        <end position="41"/>
    </location>
</feature>
<sequence length="477" mass="50823">MGAGASAAGEAAQHVAEELQEEQQRIVEGGAEAAQQAADTANAALEQVPDVGPEQAAAVAAGATTLVASVSEDARESVGNMIEAVKDKLSPEQLSRAISEMQQSLPSLDGGAVLVSCAASLEAASEMLPEVCAVVGATILAAGEHLPYLGVACGAIGTIMYTFRLSKDQDENVKTVQLWSASVKDWLLLVADKVERSKAESTLPLFQGLQEALTKISEQMYQRNRKWRISKMLTSTSFQRDFGRAKESVLELKNALRDFLDQEQQDRQEAYLQQVQAAQVTTNEKLDSLEEQLGRLGALLEAQAAEKAAAEADPAQVKEAEERLFENLQRAAGAAADADVPFARFVAAFEAFFYEGDDMPPEQKRGLRVGLDRDRTKMVSKPSWLKFYRQWTGSGLEVGAFLVRVAEENPDLFTLAAARGQALAAGARGRAAEALADPQVQEALSKGKERAGALAGKAGALAGKAGGKLFGKKGKEG</sequence>
<gene>
    <name evidence="3" type="ORF">HAKA00212_LOCUS22434</name>
</gene>
<organism evidence="3">
    <name type="scientific">Heterosigma akashiwo</name>
    <name type="common">Chromophytic alga</name>
    <name type="synonym">Heterosigma carterae</name>
    <dbReference type="NCBI Taxonomy" id="2829"/>
    <lineage>
        <taxon>Eukaryota</taxon>
        <taxon>Sar</taxon>
        <taxon>Stramenopiles</taxon>
        <taxon>Ochrophyta</taxon>
        <taxon>Raphidophyceae</taxon>
        <taxon>Chattonellales</taxon>
        <taxon>Chattonellaceae</taxon>
        <taxon>Heterosigma</taxon>
    </lineage>
</organism>
<dbReference type="EMBL" id="HBIU01050657">
    <property type="protein sequence ID" value="CAE0644044.1"/>
    <property type="molecule type" value="Transcribed_RNA"/>
</dbReference>
<accession>A0A7S3Y8G9</accession>
<evidence type="ECO:0000256" key="1">
    <source>
        <dbReference type="SAM" id="Coils"/>
    </source>
</evidence>
<evidence type="ECO:0000313" key="3">
    <source>
        <dbReference type="EMBL" id="CAE0644044.1"/>
    </source>
</evidence>
<protein>
    <submittedName>
        <fullName evidence="3">Uncharacterized protein</fullName>
    </submittedName>
</protein>
<proteinExistence type="predicted"/>
<dbReference type="AlphaFoldDB" id="A0A7S3Y8G9"/>
<evidence type="ECO:0000256" key="2">
    <source>
        <dbReference type="SAM" id="MobiDB-lite"/>
    </source>
</evidence>
<name>A0A7S3Y8G9_HETAK</name>
<feature type="compositionally biased region" description="Low complexity" evidence="2">
    <location>
        <begin position="31"/>
        <end position="41"/>
    </location>
</feature>
<reference evidence="3" key="1">
    <citation type="submission" date="2021-01" db="EMBL/GenBank/DDBJ databases">
        <authorList>
            <person name="Corre E."/>
            <person name="Pelletier E."/>
            <person name="Niang G."/>
            <person name="Scheremetjew M."/>
            <person name="Finn R."/>
            <person name="Kale V."/>
            <person name="Holt S."/>
            <person name="Cochrane G."/>
            <person name="Meng A."/>
            <person name="Brown T."/>
            <person name="Cohen L."/>
        </authorList>
    </citation>
    <scope>NUCLEOTIDE SEQUENCE</scope>
    <source>
        <strain evidence="3">CCMP3107</strain>
    </source>
</reference>
<feature type="coiled-coil region" evidence="1">
    <location>
        <begin position="272"/>
        <end position="306"/>
    </location>
</feature>
<feature type="compositionally biased region" description="Low complexity" evidence="2">
    <location>
        <begin position="1"/>
        <end position="14"/>
    </location>
</feature>
<keyword evidence="1" id="KW-0175">Coiled coil</keyword>